<dbReference type="Proteomes" id="UP000500686">
    <property type="component" value="Chromosome"/>
</dbReference>
<dbReference type="Pfam" id="PF10896">
    <property type="entry name" value="DUF2714"/>
    <property type="match status" value="1"/>
</dbReference>
<dbReference type="EMBL" id="CP053096">
    <property type="protein sequence ID" value="QJR43671.1"/>
    <property type="molecule type" value="Genomic_DNA"/>
</dbReference>
<evidence type="ECO:0000313" key="1">
    <source>
        <dbReference type="EMBL" id="QJR43671.1"/>
    </source>
</evidence>
<organism evidence="1 2">
    <name type="scientific">Mycoplasma miroungigenitalium</name>
    <dbReference type="NCBI Taxonomy" id="754515"/>
    <lineage>
        <taxon>Bacteria</taxon>
        <taxon>Bacillati</taxon>
        <taxon>Mycoplasmatota</taxon>
        <taxon>Mollicutes</taxon>
        <taxon>Mycoplasmataceae</taxon>
        <taxon>Mycoplasma</taxon>
    </lineage>
</organism>
<evidence type="ECO:0000313" key="2">
    <source>
        <dbReference type="Proteomes" id="UP000500686"/>
    </source>
</evidence>
<sequence>MENKPINKKQVKNLSLENELKLINLYETYSSILKNNDFITFEQLNASVLLSLGLGFESPVFIEFMNKINTALDNKQDIIFNNFVINFNIEQKFSPNILVPIIKENTSSTNLCVNLSTANEPNLDKFLNVLNSKINELLLSKCYIEIIPNTALFICNESNSLKLLFSPKILAKIEV</sequence>
<gene>
    <name evidence="1" type="ORF">HLA87_02640</name>
</gene>
<dbReference type="RefSeq" id="WP_171111663.1">
    <property type="nucleotide sequence ID" value="NZ_CP053096.1"/>
</dbReference>
<dbReference type="AlphaFoldDB" id="A0A6M4JG51"/>
<dbReference type="KEGG" id="mmir:HLA87_02640"/>
<proteinExistence type="predicted"/>
<name>A0A6M4JG51_9MOLU</name>
<dbReference type="InterPro" id="IPR021222">
    <property type="entry name" value="DUF2714"/>
</dbReference>
<keyword evidence="2" id="KW-1185">Reference proteome</keyword>
<protein>
    <submittedName>
        <fullName evidence="1">DUF2714 domain-containing protein</fullName>
    </submittedName>
</protein>
<accession>A0A6M4JG51</accession>
<reference evidence="1 2" key="1">
    <citation type="submission" date="2020-05" db="EMBL/GenBank/DDBJ databases">
        <title>Novel Mycoplasma species detected in Mirounga angustirostris (northern elephant seal) from the USA.</title>
        <authorList>
            <person name="Volokhov D.V."/>
        </authorList>
    </citation>
    <scope>NUCLEOTIDE SEQUENCE [LARGE SCALE GENOMIC DNA]</scope>
    <source>
        <strain evidence="1 2">Mirounga ES2806-GEN</strain>
    </source>
</reference>